<protein>
    <submittedName>
        <fullName evidence="3">Uncharacterized protein</fullName>
    </submittedName>
</protein>
<proteinExistence type="predicted"/>
<feature type="region of interest" description="Disordered" evidence="2">
    <location>
        <begin position="65"/>
        <end position="91"/>
    </location>
</feature>
<gene>
    <name evidence="3" type="ORF">BGAL_0027g00270</name>
</gene>
<feature type="coiled-coil region" evidence="1">
    <location>
        <begin position="234"/>
        <end position="265"/>
    </location>
</feature>
<feature type="compositionally biased region" description="Low complexity" evidence="2">
    <location>
        <begin position="25"/>
        <end position="44"/>
    </location>
</feature>
<sequence length="928" mass="103157">MARTKVPPIATQDSTSHTEKGVGSSGSQETSSSSFTSFSSTPTCPNCSNTFAELSDMDFRSHVAACSRPSTAESVGTITTSGSSLSPPPTSLENVCASAKYLSNKDGPKPDLHFDYNAAQEPAIAIADANADEEDFDPEDHDRIQPYIDPNSEFDYYDQAEGHEEHDVDINDPDIGLKFKYPKLPPVEHFEKYLKNPSEMQYDELYKRAAIVSTAVLAAWQREFDAIDEEIYAYESQEKERLQFEKEAEKALEEADRIAEQVDRDVLVATAKRYAAELKSKTPDWTSFINKYHENDELRLRLESLRDPQFRAKLQRQAFVREQEKQKLKQKELKESNKLKLLNEPLPEIKLTKEEIEAEKRKAGRLIDPTKWDDMKQAEVYGFEYSSHPKHIGAQPIPSASRKRGVIGEIDMSEGRSGRAQRMATRKMYDQSTPEDESDGLPAKRQRKVRVLDDAIGELSKSPRKQSRSQTPIRRTFPSGKPIGRPPKSLSKLKDVQLASGEDETIPEDESIKDEDISRHLLPAEQEQLQQSAELLVNQIAEELPVEPVVKKKHAGGRPRKHPLPVPAPVAVVDVINPAEQITTAVSETPAAIVPPIKPKAKVIKPKKQPAKSAKSGGRVKKEANIEPSAETEEENAILPTTEHDDDSDSEATEAINSRRDSSSSQSTISSYGNRQINRSSTHEQTLTREPRTATRNRAAASVEKSTSIQESPKKVVRGKRNSRSSETPVANSQLLKARKPRAKQATIEEDKEVDPSHEPIIKKEATPAAHPIISPSSSRTKRKRTVEVNSDAPTAPSASPTKKARKGRPTKSLSAPSEGPLIISASSSKIKINKRAKGPLARILPPREPSTRARRAPKAIRNTDDANEDDEDEDELQMPATEYERYQALADPRSPITLGKRIRKSVIDLRTAMEGGDDEDGDDEFEG</sequence>
<feature type="compositionally biased region" description="Acidic residues" evidence="2">
    <location>
        <begin position="501"/>
        <end position="513"/>
    </location>
</feature>
<evidence type="ECO:0000313" key="4">
    <source>
        <dbReference type="Proteomes" id="UP000308671"/>
    </source>
</evidence>
<dbReference type="AlphaFoldDB" id="A0A4S8RD26"/>
<dbReference type="OrthoDB" id="3538351at2759"/>
<feature type="compositionally biased region" description="Polar residues" evidence="2">
    <location>
        <begin position="788"/>
        <end position="801"/>
    </location>
</feature>
<feature type="region of interest" description="Disordered" evidence="2">
    <location>
        <begin position="586"/>
        <end position="882"/>
    </location>
</feature>
<dbReference type="EMBL" id="PQXL01000027">
    <property type="protein sequence ID" value="THV54415.1"/>
    <property type="molecule type" value="Genomic_DNA"/>
</dbReference>
<feature type="region of interest" description="Disordered" evidence="2">
    <location>
        <begin position="133"/>
        <end position="152"/>
    </location>
</feature>
<feature type="compositionally biased region" description="Basic residues" evidence="2">
    <location>
        <begin position="599"/>
        <end position="610"/>
    </location>
</feature>
<feature type="compositionally biased region" description="Basic and acidic residues" evidence="2">
    <location>
        <begin position="754"/>
        <end position="766"/>
    </location>
</feature>
<feature type="compositionally biased region" description="Low complexity" evidence="2">
    <location>
        <begin position="74"/>
        <end position="85"/>
    </location>
</feature>
<evidence type="ECO:0000256" key="1">
    <source>
        <dbReference type="SAM" id="Coils"/>
    </source>
</evidence>
<feature type="compositionally biased region" description="Polar residues" evidence="2">
    <location>
        <begin position="725"/>
        <end position="735"/>
    </location>
</feature>
<feature type="compositionally biased region" description="Polar residues" evidence="2">
    <location>
        <begin position="672"/>
        <end position="685"/>
    </location>
</feature>
<keyword evidence="1" id="KW-0175">Coiled coil</keyword>
<feature type="compositionally biased region" description="Acidic residues" evidence="2">
    <location>
        <begin position="866"/>
        <end position="877"/>
    </location>
</feature>
<accession>A0A4S8RD26</accession>
<comment type="caution">
    <text evidence="3">The sequence shown here is derived from an EMBL/GenBank/DDBJ whole genome shotgun (WGS) entry which is preliminary data.</text>
</comment>
<dbReference type="Proteomes" id="UP000308671">
    <property type="component" value="Unassembled WGS sequence"/>
</dbReference>
<keyword evidence="4" id="KW-1185">Reference proteome</keyword>
<feature type="region of interest" description="Disordered" evidence="2">
    <location>
        <begin position="1"/>
        <end position="44"/>
    </location>
</feature>
<reference evidence="3 4" key="1">
    <citation type="submission" date="2017-12" db="EMBL/GenBank/DDBJ databases">
        <title>Comparative genomics of Botrytis spp.</title>
        <authorList>
            <person name="Valero-Jimenez C.A."/>
            <person name="Tapia P."/>
            <person name="Veloso J."/>
            <person name="Silva-Moreno E."/>
            <person name="Staats M."/>
            <person name="Valdes J.H."/>
            <person name="Van Kan J.A.L."/>
        </authorList>
    </citation>
    <scope>NUCLEOTIDE SEQUENCE [LARGE SCALE GENOMIC DNA]</scope>
    <source>
        <strain evidence="3 4">MUCL435</strain>
    </source>
</reference>
<evidence type="ECO:0000313" key="3">
    <source>
        <dbReference type="EMBL" id="THV54415.1"/>
    </source>
</evidence>
<feature type="region of interest" description="Disordered" evidence="2">
    <location>
        <begin position="409"/>
        <end position="525"/>
    </location>
</feature>
<name>A0A4S8RD26_9HELO</name>
<organism evidence="3 4">
    <name type="scientific">Botrytis galanthina</name>
    <dbReference type="NCBI Taxonomy" id="278940"/>
    <lineage>
        <taxon>Eukaryota</taxon>
        <taxon>Fungi</taxon>
        <taxon>Dikarya</taxon>
        <taxon>Ascomycota</taxon>
        <taxon>Pezizomycotina</taxon>
        <taxon>Leotiomycetes</taxon>
        <taxon>Helotiales</taxon>
        <taxon>Sclerotiniaceae</taxon>
        <taxon>Botrytis</taxon>
    </lineage>
</organism>
<evidence type="ECO:0000256" key="2">
    <source>
        <dbReference type="SAM" id="MobiDB-lite"/>
    </source>
</evidence>